<comment type="caution">
    <text evidence="1">The sequence shown here is derived from an EMBL/GenBank/DDBJ whole genome shotgun (WGS) entry which is preliminary data.</text>
</comment>
<reference evidence="1" key="1">
    <citation type="submission" date="2019-08" db="EMBL/GenBank/DDBJ databases">
        <authorList>
            <person name="Kucharzyk K."/>
            <person name="Murdoch R.W."/>
            <person name="Higgins S."/>
            <person name="Loffler F."/>
        </authorList>
    </citation>
    <scope>NUCLEOTIDE SEQUENCE</scope>
</reference>
<gene>
    <name evidence="1" type="ORF">SDC9_53068</name>
</gene>
<evidence type="ECO:0000313" key="1">
    <source>
        <dbReference type="EMBL" id="MPM06765.1"/>
    </source>
</evidence>
<protein>
    <submittedName>
        <fullName evidence="1">Uncharacterized protein</fullName>
    </submittedName>
</protein>
<dbReference type="EMBL" id="VSSQ01001263">
    <property type="protein sequence ID" value="MPM06765.1"/>
    <property type="molecule type" value="Genomic_DNA"/>
</dbReference>
<name>A0A644WS93_9ZZZZ</name>
<sequence>MIRYAVLLVLCCLLFVNSDNCYAQKAFSPSTKYERTILKEGNLVYVQKENGRILRLEVENIKFDDLSLDLEVDAQSFDKMNSQELYRNVFSKERAKELENHRLICHLHFNGKSKKMQYVSFVWLGEGEFPFKLSELKKLEDIFVNYPYKMKPIDKPQTRRYLSWTCPVIFKNIYKN</sequence>
<proteinExistence type="predicted"/>
<accession>A0A644WS93</accession>
<organism evidence="1">
    <name type="scientific">bioreactor metagenome</name>
    <dbReference type="NCBI Taxonomy" id="1076179"/>
    <lineage>
        <taxon>unclassified sequences</taxon>
        <taxon>metagenomes</taxon>
        <taxon>ecological metagenomes</taxon>
    </lineage>
</organism>
<dbReference type="AlphaFoldDB" id="A0A644WS93"/>